<dbReference type="InterPro" id="IPR029071">
    <property type="entry name" value="Ubiquitin-like_domsf"/>
</dbReference>
<dbReference type="Proteomes" id="UP000694941">
    <property type="component" value="Unplaced"/>
</dbReference>
<feature type="compositionally biased region" description="Polar residues" evidence="6">
    <location>
        <begin position="336"/>
        <end position="348"/>
    </location>
</feature>
<name>A0ABM1B7Z3_LIMPO</name>
<feature type="domain" description="Ubiquitin-like" evidence="8">
    <location>
        <begin position="9"/>
        <end position="70"/>
    </location>
</feature>
<dbReference type="PANTHER" id="PTHR12943">
    <property type="entry name" value="HOMOCYSTEINE-RESPONSIVE ENDOPLASMIC RETICULUM-RESIDENT UNIQUITIN-LIKE DOMAIN HERPUD PROTEIN FAMILY MEMBER"/>
    <property type="match status" value="1"/>
</dbReference>
<dbReference type="InterPro" id="IPR039751">
    <property type="entry name" value="HERPUD1/2"/>
</dbReference>
<evidence type="ECO:0000256" key="7">
    <source>
        <dbReference type="SAM" id="Phobius"/>
    </source>
</evidence>
<sequence>METVLSVPVKLVVKVPNQKIGDKTVDCELNWTVERLKNHLSDVYPCKPKAADQRLIYSGRLLHNHLRLKDVLKYINTSDKENETHVVHLVCSTINEPDISDPSGRQAKEKTWESFNSFDNATFCSNHTSPTNQSDSPFLATSSDAVHHRSTTHFNTNSFPGYQLSPGVPLNPEEMLQQMLAIQHVYAQYVAHYMQYAQTGTSLSPQSGVPVTGETASSAVADINVANENLRVQPQPANNNNMQMNVQGGPLMEEDEDEAVNWDWLDCFYFFSRSLVLFSIVFFYSSIGRFLIVTGISLFIYLYRRGFFGRRIQIPERENHPDNENNGNYPMEEQHQNPSSPPREQNNLQNEGADEAQHLEDMTNGQGSVTVSHPSQLACIWSFISSFFLSLVPEQPPPVNVN</sequence>
<dbReference type="CDD" id="cd01790">
    <property type="entry name" value="Ubl_HERP"/>
    <property type="match status" value="1"/>
</dbReference>
<protein>
    <submittedName>
        <fullName evidence="10">Homocysteine-responsive endoplasmic reticulum-resident ubiquitin-like domain member 2 protein</fullName>
    </submittedName>
</protein>
<evidence type="ECO:0000256" key="5">
    <source>
        <dbReference type="ARBA" id="ARBA00023230"/>
    </source>
</evidence>
<keyword evidence="9" id="KW-1185">Reference proteome</keyword>
<reference evidence="10" key="1">
    <citation type="submission" date="2025-08" db="UniProtKB">
        <authorList>
            <consortium name="RefSeq"/>
        </authorList>
    </citation>
    <scope>IDENTIFICATION</scope>
    <source>
        <tissue evidence="10">Muscle</tissue>
    </source>
</reference>
<evidence type="ECO:0000313" key="9">
    <source>
        <dbReference type="Proteomes" id="UP000694941"/>
    </source>
</evidence>
<feature type="transmembrane region" description="Helical" evidence="7">
    <location>
        <begin position="275"/>
        <end position="303"/>
    </location>
</feature>
<evidence type="ECO:0000256" key="4">
    <source>
        <dbReference type="ARBA" id="ARBA00023136"/>
    </source>
</evidence>
<dbReference type="Gene3D" id="3.10.20.90">
    <property type="entry name" value="Phosphatidylinositol 3-kinase Catalytic Subunit, Chain A, domain 1"/>
    <property type="match status" value="1"/>
</dbReference>
<evidence type="ECO:0000259" key="8">
    <source>
        <dbReference type="PROSITE" id="PS50053"/>
    </source>
</evidence>
<comment type="subcellular location">
    <subcellularLocation>
        <location evidence="1">Membrane</location>
    </subcellularLocation>
</comment>
<evidence type="ECO:0000256" key="2">
    <source>
        <dbReference type="ARBA" id="ARBA00022692"/>
    </source>
</evidence>
<dbReference type="InterPro" id="IPR000626">
    <property type="entry name" value="Ubiquitin-like_dom"/>
</dbReference>
<dbReference type="Pfam" id="PF00240">
    <property type="entry name" value="ubiquitin"/>
    <property type="match status" value="1"/>
</dbReference>
<dbReference type="PANTHER" id="PTHR12943:SF27">
    <property type="entry name" value="HOMOCYSTEINE-INDUCED ENDOPLASMIC RETICULUM PROTEIN, ISOFORM A"/>
    <property type="match status" value="1"/>
</dbReference>
<organism evidence="9 10">
    <name type="scientific">Limulus polyphemus</name>
    <name type="common">Atlantic horseshoe crab</name>
    <dbReference type="NCBI Taxonomy" id="6850"/>
    <lineage>
        <taxon>Eukaryota</taxon>
        <taxon>Metazoa</taxon>
        <taxon>Ecdysozoa</taxon>
        <taxon>Arthropoda</taxon>
        <taxon>Chelicerata</taxon>
        <taxon>Merostomata</taxon>
        <taxon>Xiphosura</taxon>
        <taxon>Limulidae</taxon>
        <taxon>Limulus</taxon>
    </lineage>
</organism>
<proteinExistence type="predicted"/>
<dbReference type="GeneID" id="106461379"/>
<feature type="region of interest" description="Disordered" evidence="6">
    <location>
        <begin position="317"/>
        <end position="348"/>
    </location>
</feature>
<evidence type="ECO:0000256" key="1">
    <source>
        <dbReference type="ARBA" id="ARBA00004370"/>
    </source>
</evidence>
<evidence type="ECO:0000256" key="6">
    <source>
        <dbReference type="SAM" id="MobiDB-lite"/>
    </source>
</evidence>
<dbReference type="SMART" id="SM00213">
    <property type="entry name" value="UBQ"/>
    <property type="match status" value="1"/>
</dbReference>
<dbReference type="SUPFAM" id="SSF54236">
    <property type="entry name" value="Ubiquitin-like"/>
    <property type="match status" value="1"/>
</dbReference>
<keyword evidence="2 7" id="KW-0812">Transmembrane</keyword>
<dbReference type="PROSITE" id="PS50053">
    <property type="entry name" value="UBIQUITIN_2"/>
    <property type="match status" value="1"/>
</dbReference>
<keyword evidence="3 7" id="KW-1133">Transmembrane helix</keyword>
<dbReference type="RefSeq" id="XP_013776651.1">
    <property type="nucleotide sequence ID" value="XM_013921197.2"/>
</dbReference>
<evidence type="ECO:0000313" key="10">
    <source>
        <dbReference type="RefSeq" id="XP_013776651.1"/>
    </source>
</evidence>
<evidence type="ECO:0000256" key="3">
    <source>
        <dbReference type="ARBA" id="ARBA00022989"/>
    </source>
</evidence>
<keyword evidence="5" id="KW-0834">Unfolded protein response</keyword>
<keyword evidence="4 7" id="KW-0472">Membrane</keyword>
<gene>
    <name evidence="10" type="primary">LOC106461379</name>
</gene>
<accession>A0ABM1B7Z3</accession>